<dbReference type="RefSeq" id="WP_011994214.1">
    <property type="nucleotide sequence ID" value="NC_009718.1"/>
</dbReference>
<evidence type="ECO:0000313" key="2">
    <source>
        <dbReference type="Proteomes" id="UP000002415"/>
    </source>
</evidence>
<dbReference type="AlphaFoldDB" id="A7HLW7"/>
<keyword evidence="2" id="KW-1185">Reference proteome</keyword>
<name>A7HLW7_FERNB</name>
<dbReference type="OrthoDB" id="48478at2"/>
<protein>
    <submittedName>
        <fullName evidence="1">Uncharacterized protein</fullName>
    </submittedName>
</protein>
<organism evidence="1 2">
    <name type="scientific">Fervidobacterium nodosum (strain ATCC 35602 / DSM 5306 / Rt17-B1)</name>
    <dbReference type="NCBI Taxonomy" id="381764"/>
    <lineage>
        <taxon>Bacteria</taxon>
        <taxon>Thermotogati</taxon>
        <taxon>Thermotogota</taxon>
        <taxon>Thermotogae</taxon>
        <taxon>Thermotogales</taxon>
        <taxon>Fervidobacteriaceae</taxon>
        <taxon>Fervidobacterium</taxon>
    </lineage>
</organism>
<dbReference type="KEGG" id="fno:Fnod_1051"/>
<evidence type="ECO:0000313" key="1">
    <source>
        <dbReference type="EMBL" id="ABS60900.1"/>
    </source>
</evidence>
<dbReference type="HOGENOM" id="CLU_037207_0_0_0"/>
<dbReference type="STRING" id="381764.Fnod_1051"/>
<reference evidence="1 2" key="2">
    <citation type="journal article" date="2009" name="Proc. Natl. Acad. Sci. U.S.A.">
        <title>On the chimeric nature, thermophilic origin, and phylogenetic placement of the Thermotogales.</title>
        <authorList>
            <person name="Zhaxybayeva O."/>
            <person name="Swithers K.S."/>
            <person name="Lapierre P."/>
            <person name="Fournier G.P."/>
            <person name="Bickhart D.M."/>
            <person name="DeBoy R.T."/>
            <person name="Nelson K.E."/>
            <person name="Nesbo C.L."/>
            <person name="Doolittle W.F."/>
            <person name="Gogarten J.P."/>
            <person name="Noll K.M."/>
        </authorList>
    </citation>
    <scope>NUCLEOTIDE SEQUENCE [LARGE SCALE GENOMIC DNA]</scope>
    <source>
        <strain evidence="2">ATCC 35602 / DSM 5306 / Rt17-B1</strain>
    </source>
</reference>
<accession>A7HLW7</accession>
<dbReference type="eggNOG" id="ENOG50318GB">
    <property type="taxonomic scope" value="Bacteria"/>
</dbReference>
<dbReference type="Proteomes" id="UP000002415">
    <property type="component" value="Chromosome"/>
</dbReference>
<reference evidence="1 2" key="1">
    <citation type="submission" date="2007-07" db="EMBL/GenBank/DDBJ databases">
        <title>Complete sequence of Fervidobacterium nodosum Rt17-B1.</title>
        <authorList>
            <consortium name="US DOE Joint Genome Institute"/>
            <person name="Copeland A."/>
            <person name="Lucas S."/>
            <person name="Lapidus A."/>
            <person name="Barry K."/>
            <person name="Glavina del Rio T."/>
            <person name="Dalin E."/>
            <person name="Tice H."/>
            <person name="Pitluck S."/>
            <person name="Saunders E."/>
            <person name="Brettin T."/>
            <person name="Bruce D."/>
            <person name="Detter J.C."/>
            <person name="Han C."/>
            <person name="Schmutz J."/>
            <person name="Larimer F."/>
            <person name="Land M."/>
            <person name="Hauser L."/>
            <person name="Kyrpides N."/>
            <person name="Mikhailova N."/>
            <person name="Nelson K."/>
            <person name="Gogarten J.P."/>
            <person name="Noll K."/>
            <person name="Richardson P."/>
        </authorList>
    </citation>
    <scope>NUCLEOTIDE SEQUENCE [LARGE SCALE GENOMIC DNA]</scope>
    <source>
        <strain evidence="2">ATCC 35602 / DSM 5306 / Rt17-B1</strain>
    </source>
</reference>
<gene>
    <name evidence="1" type="ordered locus">Fnod_1051</name>
</gene>
<proteinExistence type="predicted"/>
<dbReference type="EMBL" id="CP000771">
    <property type="protein sequence ID" value="ABS60900.1"/>
    <property type="molecule type" value="Genomic_DNA"/>
</dbReference>
<sequence>MEKRRINKNLILSIALIILLSLNVFSLEVKTSAIYNYGDSIFSLYNSNTPKTYFEFISNLTYLSENIHFNADVSFLNNKAYNDPFSESYYGGFYFYINDGSISLNLGNSKISFGKTHLGDMVKSPYSLFVSSVNYPRNTLEYRYEDDKFIYVTRWIELNNLINLINSSNLQEKYRSANYKVYAVKFPNIRFGYEEVNVYIGKNFDFEYFANPIPGFFIQYVNSAGRPYPEGLGESNFIMGFFGDYSDKEKYLYTQILIDDINMNRFLHPDSYQNPDKIAWSFGGSFSTNVGKIEIHHAGATKYTFQPSSESGNQMYCGYTYFPYFTYNGTNTIFPLEMLYAGYKYGENNLAFLINYSPNFVSNLKTSLEYVILGERSPVNPWNDLTTFKEGTHLLDDPVLEHRLVGNANYSFKILDGLNIWLNTSLGYIWNKSELTEVTTDNVKKPLMRPVSGNNIPFFSLVVGLNFEFNF</sequence>